<reference evidence="4" key="2">
    <citation type="submission" date="2019-12" db="EMBL/GenBank/DDBJ databases">
        <title>Complete and draft genome sequences of new strains and members of some known species of the genus Rathayibacter isolated from plants.</title>
        <authorList>
            <person name="Tarlachkov S.V."/>
            <person name="Starodumova I.P."/>
            <person name="Dorofeeva L.V."/>
            <person name="Prisyazhnaya N.V."/>
            <person name="Leyn S."/>
            <person name="Zlamal J."/>
            <person name="Elan M."/>
            <person name="Osterman A.L."/>
            <person name="Nadler S."/>
            <person name="Subbotin S.A."/>
            <person name="Evtushenko L.I."/>
        </authorList>
    </citation>
    <scope>NUCLEOTIDE SEQUENCE [LARGE SCALE GENOMIC DNA]</scope>
    <source>
        <strain evidence="4">VKM Ac-2761</strain>
    </source>
</reference>
<evidence type="ECO:0000313" key="1">
    <source>
        <dbReference type="EMBL" id="KZX21702.1"/>
    </source>
</evidence>
<sequence length="178" mass="18816">MEGTGRLDEAQSAVRLYQWAARIRGSFGDLPLWAVSGWSGPRLLGEWVFAGGPRGLSFLAGAALPGAALPSVQTRTTLGDPRHDVALLCCREEAPVSFMQPEALPAPTRIAEIPVDGAPEPFEVWEGAGAVRAAASVRGHVLTVECRGVDLDALAFDEVDDIEPFVAGWLELVGVSSP</sequence>
<protein>
    <submittedName>
        <fullName evidence="1">Uncharacterized protein</fullName>
    </submittedName>
</protein>
<proteinExistence type="predicted"/>
<name>A0A166I6B5_9MICO</name>
<gene>
    <name evidence="1" type="ORF">ACH61_01190</name>
    <name evidence="2" type="ORF">GSU10_02460</name>
</gene>
<dbReference type="EMBL" id="LIIN01000029">
    <property type="protein sequence ID" value="KZX21702.1"/>
    <property type="molecule type" value="Genomic_DNA"/>
</dbReference>
<evidence type="ECO:0000313" key="3">
    <source>
        <dbReference type="Proteomes" id="UP000076717"/>
    </source>
</evidence>
<dbReference type="KEGG" id="rte:GSU10_02460"/>
<dbReference type="OrthoDB" id="5124431at2"/>
<organism evidence="1 3">
    <name type="scientific">Rathayibacter tanaceti</name>
    <dbReference type="NCBI Taxonomy" id="1671680"/>
    <lineage>
        <taxon>Bacteria</taxon>
        <taxon>Bacillati</taxon>
        <taxon>Actinomycetota</taxon>
        <taxon>Actinomycetes</taxon>
        <taxon>Micrococcales</taxon>
        <taxon>Microbacteriaceae</taxon>
        <taxon>Rathayibacter</taxon>
    </lineage>
</organism>
<reference evidence="2" key="3">
    <citation type="submission" date="2019-12" db="EMBL/GenBank/DDBJ databases">
        <title>Complete and Draft Genome Sequences of New Strains and Members of Some Known Species of the Genus Rathayibacter isolated from Plants.</title>
        <authorList>
            <person name="Tarlachkov S.V."/>
            <person name="Starodumova I.P."/>
            <person name="Dorofeeva L.V."/>
            <person name="Prisyazhnaya N.V."/>
            <person name="Leyn S.A."/>
            <person name="Zlamal J.E."/>
            <person name="Elane M.L."/>
            <person name="Osterman A.L."/>
            <person name="Nadler S.A."/>
            <person name="Subbotin S.A."/>
            <person name="Evtushenko L.I."/>
        </authorList>
    </citation>
    <scope>NUCLEOTIDE SEQUENCE</scope>
    <source>
        <strain evidence="2">VKM Ac-2761</strain>
    </source>
</reference>
<accession>A0A166I6B5</accession>
<evidence type="ECO:0000313" key="2">
    <source>
        <dbReference type="EMBL" id="QHC54627.1"/>
    </source>
</evidence>
<reference evidence="1 3" key="1">
    <citation type="submission" date="2015-08" db="EMBL/GenBank/DDBJ databases">
        <title>Draft Genome Sequence of Rathayibacter sp. Strain VKM Ac-2596 Isolated from Leaf Gall Induced by Plant-Parasitic Nematodes.</title>
        <authorList>
            <person name="Vasilenko O.V."/>
            <person name="Starodumova I.P."/>
            <person name="Tarlachkov S.V."/>
            <person name="Dorofeeva L.V."/>
            <person name="Evtushenko L.I."/>
        </authorList>
    </citation>
    <scope>NUCLEOTIDE SEQUENCE [LARGE SCALE GENOMIC DNA]</scope>
    <source>
        <strain evidence="1 3">VKM Ac-2596</strain>
    </source>
</reference>
<keyword evidence="3" id="KW-1185">Reference proteome</keyword>
<evidence type="ECO:0000313" key="4">
    <source>
        <dbReference type="Proteomes" id="UP000465031"/>
    </source>
</evidence>
<dbReference type="Proteomes" id="UP000076717">
    <property type="component" value="Unassembled WGS sequence"/>
</dbReference>
<dbReference type="RefSeq" id="WP_068209597.1">
    <property type="nucleotide sequence ID" value="NZ_CP047186.1"/>
</dbReference>
<dbReference type="EMBL" id="CP047186">
    <property type="protein sequence ID" value="QHC54627.1"/>
    <property type="molecule type" value="Genomic_DNA"/>
</dbReference>
<dbReference type="Proteomes" id="UP000465031">
    <property type="component" value="Chromosome"/>
</dbReference>
<dbReference type="AlphaFoldDB" id="A0A166I6B5"/>